<dbReference type="STRING" id="585529.HMPREF0291_11197"/>
<dbReference type="eggNOG" id="COG5640">
    <property type="taxonomic scope" value="Bacteria"/>
</dbReference>
<organism evidence="4 5">
    <name type="scientific">Corynebacterium genitalium ATCC 33030</name>
    <dbReference type="NCBI Taxonomy" id="585529"/>
    <lineage>
        <taxon>Bacteria</taxon>
        <taxon>Bacillati</taxon>
        <taxon>Actinomycetota</taxon>
        <taxon>Actinomycetes</taxon>
        <taxon>Mycobacteriales</taxon>
        <taxon>Corynebacteriaceae</taxon>
        <taxon>Corynebacterium</taxon>
    </lineage>
</organism>
<reference evidence="4" key="1">
    <citation type="submission" date="2010-06" db="EMBL/GenBank/DDBJ databases">
        <authorList>
            <person name="Muzny D."/>
            <person name="Qin X."/>
            <person name="Buhay C."/>
            <person name="Dugan-Rocha S."/>
            <person name="Ding Y."/>
            <person name="Chen G."/>
            <person name="Hawes A."/>
            <person name="Holder M."/>
            <person name="Jhangiani S."/>
            <person name="Johnson A."/>
            <person name="Khan Z."/>
            <person name="Li Z."/>
            <person name="Liu W."/>
            <person name="Liu X."/>
            <person name="Perez L."/>
            <person name="Shen H."/>
            <person name="Wang Q."/>
            <person name="Watt J."/>
            <person name="Xi L."/>
            <person name="Xin Y."/>
            <person name="Zhou J."/>
            <person name="Deng J."/>
            <person name="Jiang H."/>
            <person name="Liu Y."/>
            <person name="Qu J."/>
            <person name="Song X.-Z."/>
            <person name="Zhang L."/>
            <person name="Villasana D."/>
            <person name="Johnson A."/>
            <person name="Liu J."/>
            <person name="Liyanage D."/>
            <person name="Lorensuhewa L."/>
            <person name="Robinson T."/>
            <person name="Song A."/>
            <person name="Song B.-B."/>
            <person name="Dinh H."/>
            <person name="Thornton R."/>
            <person name="Coyle M."/>
            <person name="Francisco L."/>
            <person name="Jackson L."/>
            <person name="Javaid M."/>
            <person name="Korchina V."/>
            <person name="Kovar C."/>
            <person name="Mata R."/>
            <person name="Mathew T."/>
            <person name="Ngo R."/>
            <person name="Nguyen L."/>
            <person name="Nguyen N."/>
            <person name="Okwuonu G."/>
            <person name="Ongeri F."/>
            <person name="Pham C."/>
            <person name="Simmons D."/>
            <person name="Wilczek-Boney K."/>
            <person name="Hale W."/>
            <person name="Jakkamsetti A."/>
            <person name="Pham P."/>
            <person name="Ruth R."/>
            <person name="San Lucas F."/>
            <person name="Warren J."/>
            <person name="Zhang J."/>
            <person name="Zhao Z."/>
            <person name="Zhou C."/>
            <person name="Zhu D."/>
            <person name="Lee S."/>
            <person name="Bess C."/>
            <person name="Blankenburg K."/>
            <person name="Forbes L."/>
            <person name="Fu Q."/>
            <person name="Gubbala S."/>
            <person name="Hirani K."/>
            <person name="Jayaseelan J.C."/>
            <person name="Lara F."/>
            <person name="Munidasa M."/>
            <person name="Palculict T."/>
            <person name="Patil S."/>
            <person name="Pu L.-L."/>
            <person name="Saada N."/>
            <person name="Tang L."/>
            <person name="Weissenberger G."/>
            <person name="Zhu Y."/>
            <person name="Hemphill L."/>
            <person name="Shang Y."/>
            <person name="Youmans B."/>
            <person name="Ayvaz T."/>
            <person name="Ross M."/>
            <person name="Santibanez J."/>
            <person name="Aqrawi P."/>
            <person name="Gross S."/>
            <person name="Joshi V."/>
            <person name="Fowler G."/>
            <person name="Nazareth L."/>
            <person name="Reid J."/>
            <person name="Worley K."/>
            <person name="Petrosino J."/>
            <person name="Highlander S."/>
            <person name="Gibbs R."/>
        </authorList>
    </citation>
    <scope>NUCLEOTIDE SEQUENCE [LARGE SCALE GENOMIC DNA]</scope>
    <source>
        <strain evidence="4">ATCC 33030</strain>
    </source>
</reference>
<protein>
    <submittedName>
        <fullName evidence="4">Trypsin</fullName>
    </submittedName>
</protein>
<name>D7WEG3_9CORY</name>
<proteinExistence type="predicted"/>
<evidence type="ECO:0000313" key="5">
    <source>
        <dbReference type="Proteomes" id="UP000004208"/>
    </source>
</evidence>
<feature type="transmembrane region" description="Helical" evidence="2">
    <location>
        <begin position="43"/>
        <end position="65"/>
    </location>
</feature>
<dbReference type="InterPro" id="IPR033116">
    <property type="entry name" value="TRYPSIN_SER"/>
</dbReference>
<dbReference type="GO" id="GO:0004252">
    <property type="term" value="F:serine-type endopeptidase activity"/>
    <property type="evidence" value="ECO:0007669"/>
    <property type="project" value="InterPro"/>
</dbReference>
<gene>
    <name evidence="4" type="ORF">HMPREF0291_11197</name>
</gene>
<dbReference type="HOGENOM" id="CLU_078178_0_0_11"/>
<feature type="region of interest" description="Disordered" evidence="1">
    <location>
        <begin position="78"/>
        <end position="100"/>
    </location>
</feature>
<evidence type="ECO:0000256" key="2">
    <source>
        <dbReference type="SAM" id="Phobius"/>
    </source>
</evidence>
<feature type="region of interest" description="Disordered" evidence="1">
    <location>
        <begin position="1"/>
        <end position="39"/>
    </location>
</feature>
<dbReference type="InterPro" id="IPR018114">
    <property type="entry name" value="TRYPSIN_HIS"/>
</dbReference>
<comment type="caution">
    <text evidence="4">The sequence shown here is derived from an EMBL/GenBank/DDBJ whole genome shotgun (WGS) entry which is preliminary data.</text>
</comment>
<keyword evidence="2" id="KW-0812">Transmembrane</keyword>
<dbReference type="PROSITE" id="PS00134">
    <property type="entry name" value="TRYPSIN_HIS"/>
    <property type="match status" value="1"/>
</dbReference>
<keyword evidence="5" id="KW-1185">Reference proteome</keyword>
<keyword evidence="2" id="KW-1133">Transmembrane helix</keyword>
<dbReference type="Pfam" id="PF00089">
    <property type="entry name" value="Trypsin"/>
    <property type="match status" value="1"/>
</dbReference>
<dbReference type="GO" id="GO:0006508">
    <property type="term" value="P:proteolysis"/>
    <property type="evidence" value="ECO:0007669"/>
    <property type="project" value="InterPro"/>
</dbReference>
<dbReference type="Gene3D" id="2.40.10.10">
    <property type="entry name" value="Trypsin-like serine proteases"/>
    <property type="match status" value="2"/>
</dbReference>
<dbReference type="InterPro" id="IPR001254">
    <property type="entry name" value="Trypsin_dom"/>
</dbReference>
<accession>D7WEG3</accession>
<evidence type="ECO:0000256" key="1">
    <source>
        <dbReference type="SAM" id="MobiDB-lite"/>
    </source>
</evidence>
<dbReference type="EMBL" id="ACLJ02000003">
    <property type="protein sequence ID" value="EFK53540.1"/>
    <property type="molecule type" value="Genomic_DNA"/>
</dbReference>
<dbReference type="SUPFAM" id="SSF50494">
    <property type="entry name" value="Trypsin-like serine proteases"/>
    <property type="match status" value="1"/>
</dbReference>
<evidence type="ECO:0000313" key="4">
    <source>
        <dbReference type="EMBL" id="EFK53540.1"/>
    </source>
</evidence>
<dbReference type="PROSITE" id="PS00135">
    <property type="entry name" value="TRYPSIN_SER"/>
    <property type="match status" value="1"/>
</dbReference>
<dbReference type="InterPro" id="IPR009003">
    <property type="entry name" value="Peptidase_S1_PA"/>
</dbReference>
<dbReference type="InterPro" id="IPR043504">
    <property type="entry name" value="Peptidase_S1_PA_chymotrypsin"/>
</dbReference>
<evidence type="ECO:0000259" key="3">
    <source>
        <dbReference type="Pfam" id="PF00089"/>
    </source>
</evidence>
<feature type="domain" description="Peptidase S1" evidence="3">
    <location>
        <begin position="148"/>
        <end position="321"/>
    </location>
</feature>
<dbReference type="OrthoDB" id="4411800at2"/>
<keyword evidence="2" id="KW-0472">Membrane</keyword>
<dbReference type="Proteomes" id="UP000004208">
    <property type="component" value="Unassembled WGS sequence"/>
</dbReference>
<dbReference type="AlphaFoldDB" id="D7WEG3"/>
<sequence length="344" mass="37546">MHPSEPPREYPVQGSDELPVHYQLQPLPQPQPHPQRRSSDSSLTLWSALIVIMTFVVASVVWLGVSTSDYPTLTVEERQAREDVRTPGEPAADAPVEELPGTPVIQPTFALWAPGTKIQSTQHYPQPGEVFTAQSCTVAFSFSADDGRNFAVTAGHCGREGDLVWPTNAETVHDFSVEAGRYIYSGLYSDENGDIDVGIIEITDPNRFMDLVGDPIDTGLYEGKMEPGERICKTGGTTGFTCGEFKATERIQVIRTEADVERETHGDIANVCALPGDSGGPVFYIVGDRATIIGVVSGTEAGRAHEECDIPGAETKMMSYSNLNQVMEVIRRVVPNATFSDQRW</sequence>